<dbReference type="InterPro" id="IPR050057">
    <property type="entry name" value="Prokaryotic/Mito_RF"/>
</dbReference>
<dbReference type="AlphaFoldDB" id="A0A8J5UU81"/>
<dbReference type="SMART" id="SM00937">
    <property type="entry name" value="PCRF"/>
    <property type="match status" value="1"/>
</dbReference>
<dbReference type="PANTHER" id="PTHR43804">
    <property type="entry name" value="LD18447P"/>
    <property type="match status" value="1"/>
</dbReference>
<keyword evidence="2" id="KW-0648">Protein biosynthesis</keyword>
<dbReference type="GO" id="GO:0005737">
    <property type="term" value="C:cytoplasm"/>
    <property type="evidence" value="ECO:0007669"/>
    <property type="project" value="UniProtKB-ARBA"/>
</dbReference>
<dbReference type="PROSITE" id="PS00745">
    <property type="entry name" value="RF_PROK_I"/>
    <property type="match status" value="1"/>
</dbReference>
<dbReference type="GO" id="GO:0003747">
    <property type="term" value="F:translation release factor activity"/>
    <property type="evidence" value="ECO:0007669"/>
    <property type="project" value="InterPro"/>
</dbReference>
<feature type="domain" description="Prokaryotic-type class I peptide chain release factors" evidence="3">
    <location>
        <begin position="267"/>
        <end position="283"/>
    </location>
</feature>
<dbReference type="InterPro" id="IPR005139">
    <property type="entry name" value="PCRF"/>
</dbReference>
<gene>
    <name evidence="4" type="ORF">G9C98_004057</name>
</gene>
<dbReference type="FunFam" id="3.30.160.20:FF:000004">
    <property type="entry name" value="Peptide chain release factor 1"/>
    <property type="match status" value="1"/>
</dbReference>
<dbReference type="EMBL" id="JAAOIC020000048">
    <property type="protein sequence ID" value="KAG8036735.1"/>
    <property type="molecule type" value="Genomic_DNA"/>
</dbReference>
<keyword evidence="5" id="KW-1185">Reference proteome</keyword>
<dbReference type="Pfam" id="PF03462">
    <property type="entry name" value="PCRF"/>
    <property type="match status" value="1"/>
</dbReference>
<evidence type="ECO:0000256" key="1">
    <source>
        <dbReference type="ARBA" id="ARBA00010835"/>
    </source>
</evidence>
<name>A0A8J5UU81_9HYME</name>
<accession>A0A8J5UU81</accession>
<dbReference type="OrthoDB" id="2019491at2759"/>
<evidence type="ECO:0000313" key="4">
    <source>
        <dbReference type="EMBL" id="KAG8036735.1"/>
    </source>
</evidence>
<protein>
    <recommendedName>
        <fullName evidence="3">Prokaryotic-type class I peptide chain release factors domain-containing protein</fullName>
    </recommendedName>
</protein>
<evidence type="ECO:0000259" key="3">
    <source>
        <dbReference type="PROSITE" id="PS00745"/>
    </source>
</evidence>
<organism evidence="4 5">
    <name type="scientific">Cotesia typhae</name>
    <dbReference type="NCBI Taxonomy" id="2053667"/>
    <lineage>
        <taxon>Eukaryota</taxon>
        <taxon>Metazoa</taxon>
        <taxon>Ecdysozoa</taxon>
        <taxon>Arthropoda</taxon>
        <taxon>Hexapoda</taxon>
        <taxon>Insecta</taxon>
        <taxon>Pterygota</taxon>
        <taxon>Neoptera</taxon>
        <taxon>Endopterygota</taxon>
        <taxon>Hymenoptera</taxon>
        <taxon>Apocrita</taxon>
        <taxon>Ichneumonoidea</taxon>
        <taxon>Braconidae</taxon>
        <taxon>Microgastrinae</taxon>
        <taxon>Cotesia</taxon>
    </lineage>
</organism>
<dbReference type="InterPro" id="IPR000352">
    <property type="entry name" value="Pep_chain_release_fac_I"/>
</dbReference>
<dbReference type="Pfam" id="PF00472">
    <property type="entry name" value="RF-1"/>
    <property type="match status" value="1"/>
</dbReference>
<reference evidence="4" key="1">
    <citation type="submission" date="2020-03" db="EMBL/GenBank/DDBJ databases">
        <authorList>
            <person name="Chebbi M.A."/>
            <person name="Drezen J.M."/>
        </authorList>
    </citation>
    <scope>NUCLEOTIDE SEQUENCE</scope>
    <source>
        <tissue evidence="4">Whole body</tissue>
    </source>
</reference>
<evidence type="ECO:0000313" key="5">
    <source>
        <dbReference type="Proteomes" id="UP000729913"/>
    </source>
</evidence>
<comment type="caution">
    <text evidence="4">The sequence shown here is derived from an EMBL/GenBank/DDBJ whole genome shotgun (WGS) entry which is preliminary data.</text>
</comment>
<dbReference type="Proteomes" id="UP000729913">
    <property type="component" value="Unassembled WGS sequence"/>
</dbReference>
<proteinExistence type="inferred from homology"/>
<evidence type="ECO:0000256" key="2">
    <source>
        <dbReference type="ARBA" id="ARBA00022917"/>
    </source>
</evidence>
<sequence length="403" mass="46523">MLFFVHGWRFGRRWFREILDLNNLRTNLNINLNSRILECNTFCMKVNLALPEKNVKKYITSLTESYKHRSKNDEMLMTIINQREVVHLLDNRIVIEENIKSLEELGKNDEEMKKLGQDEFTAYQESLNKLDEEILQALAKSIGKDYCRDVIFEITAGVGGQEAMLFCSDLFKMYQGYFEYQGFTYQPLDVDKESGIDGIRHATILVSGDRAFELLRHEGGVHRVQRIPATERAGRVHTSTVTVAVLPQPTELEINLPEKDLKIETKRSTGAGGQSVNKTESAVRIVHLPTGIAVEAQSERAQIQNKRIALLKLRSKLYEMQLNDQKSTTAAMRKKQRGMSQRNEKIRTYNFSQDRITDHRISNGTMHNLKVFMEGGEDLKDLQEKLQNHFQLKILQETIEKCK</sequence>
<comment type="similarity">
    <text evidence="1">Belongs to the prokaryotic/mitochondrial release factor family.</text>
</comment>
<dbReference type="PANTHER" id="PTHR43804:SF7">
    <property type="entry name" value="LD18447P"/>
    <property type="match status" value="1"/>
</dbReference>
<reference evidence="4" key="2">
    <citation type="submission" date="2021-04" db="EMBL/GenBank/DDBJ databases">
        <title>Genome-wide patterns of bracovirus chromosomal integration into multiple host tissues during parasitism.</title>
        <authorList>
            <person name="Chebbi M.A.C."/>
        </authorList>
    </citation>
    <scope>NUCLEOTIDE SEQUENCE</scope>
    <source>
        <tissue evidence="4">Whole body</tissue>
    </source>
</reference>